<dbReference type="PRINTS" id="PR00305">
    <property type="entry name" value="1433ZETA"/>
</dbReference>
<comment type="similarity">
    <text evidence="1">Belongs to the 14-3-3 family.</text>
</comment>
<evidence type="ECO:0000256" key="1">
    <source>
        <dbReference type="ARBA" id="ARBA00006141"/>
    </source>
</evidence>
<evidence type="ECO:0000256" key="2">
    <source>
        <dbReference type="PIRSR" id="PIRSR000868-1"/>
    </source>
</evidence>
<dbReference type="InterPro" id="IPR036815">
    <property type="entry name" value="14-3-3_dom_sf"/>
</dbReference>
<dbReference type="AlphaFoldDB" id="A0A7S1FDV6"/>
<dbReference type="InterPro" id="IPR023410">
    <property type="entry name" value="14-3-3_domain"/>
</dbReference>
<dbReference type="EMBL" id="HBFQ01047561">
    <property type="protein sequence ID" value="CAD8859538.1"/>
    <property type="molecule type" value="Transcribed_RNA"/>
</dbReference>
<reference evidence="4" key="1">
    <citation type="submission" date="2021-01" db="EMBL/GenBank/DDBJ databases">
        <authorList>
            <person name="Corre E."/>
            <person name="Pelletier E."/>
            <person name="Niang G."/>
            <person name="Scheremetjew M."/>
            <person name="Finn R."/>
            <person name="Kale V."/>
            <person name="Holt S."/>
            <person name="Cochrane G."/>
            <person name="Meng A."/>
            <person name="Brown T."/>
            <person name="Cohen L."/>
        </authorList>
    </citation>
    <scope>NUCLEOTIDE SEQUENCE</scope>
</reference>
<feature type="domain" description="14-3-3" evidence="3">
    <location>
        <begin position="30"/>
        <end position="253"/>
    </location>
</feature>
<dbReference type="Gene3D" id="1.20.190.20">
    <property type="entry name" value="14-3-3 domain"/>
    <property type="match status" value="1"/>
</dbReference>
<dbReference type="Pfam" id="PF00244">
    <property type="entry name" value="14-3-3"/>
    <property type="match status" value="1"/>
</dbReference>
<feature type="site" description="Interaction with phosphoserine on interacting protein" evidence="2">
    <location>
        <position position="152"/>
    </location>
</feature>
<feature type="site" description="Interaction with phosphoserine on interacting protein" evidence="2">
    <location>
        <position position="79"/>
    </location>
</feature>
<accession>A0A7S1FDV6</accession>
<dbReference type="SUPFAM" id="SSF48445">
    <property type="entry name" value="14-3-3 protein"/>
    <property type="match status" value="1"/>
</dbReference>
<organism evidence="4">
    <name type="scientific">Noctiluca scintillans</name>
    <name type="common">Sea sparkle</name>
    <name type="synonym">Red tide dinoflagellate</name>
    <dbReference type="NCBI Taxonomy" id="2966"/>
    <lineage>
        <taxon>Eukaryota</taxon>
        <taxon>Sar</taxon>
        <taxon>Alveolata</taxon>
        <taxon>Dinophyceae</taxon>
        <taxon>Noctilucales</taxon>
        <taxon>Noctilucaceae</taxon>
        <taxon>Noctiluca</taxon>
    </lineage>
</organism>
<protein>
    <recommendedName>
        <fullName evidence="3">14-3-3 domain-containing protein</fullName>
    </recommendedName>
</protein>
<proteinExistence type="inferred from homology"/>
<dbReference type="CDD" id="cd08774">
    <property type="entry name" value="14-3-3"/>
    <property type="match status" value="1"/>
</dbReference>
<gene>
    <name evidence="4" type="ORF">NSCI0253_LOCUS33892</name>
</gene>
<dbReference type="PIRSF" id="PIRSF000868">
    <property type="entry name" value="14-3-3"/>
    <property type="match status" value="1"/>
</dbReference>
<evidence type="ECO:0000259" key="3">
    <source>
        <dbReference type="SMART" id="SM00101"/>
    </source>
</evidence>
<dbReference type="SMART" id="SM00101">
    <property type="entry name" value="14_3_3"/>
    <property type="match status" value="1"/>
</dbReference>
<dbReference type="PANTHER" id="PTHR18860">
    <property type="entry name" value="14-3-3 PROTEIN"/>
    <property type="match status" value="1"/>
</dbReference>
<sequence>MAQATGSKFLRVCPDLFDASADMASEATPVILARLAERAERYDEMADFMKERVEMSTPLDGEERDMFSAAFKGALTSRRRAVRVASGVEAQEKKGGNDATAALASGYQAKVEAELHGICATVLQLLTVNLIPSSTPGEAKTFYLKMQGDYHRYLAEVAQGDQRQRAAEDAKIAYGAGTSEAASLSSVHPVRLGLALNFSVFQHEVLGDTVGAVETAKAALKAAADNFNEIPEESRNDAYLTIQLLQDNLALWEA</sequence>
<dbReference type="InterPro" id="IPR000308">
    <property type="entry name" value="14-3-3"/>
</dbReference>
<name>A0A7S1FDV6_NOCSC</name>
<evidence type="ECO:0000313" key="4">
    <source>
        <dbReference type="EMBL" id="CAD8859538.1"/>
    </source>
</evidence>